<evidence type="ECO:0000256" key="9">
    <source>
        <dbReference type="ARBA" id="ARBA00037335"/>
    </source>
</evidence>
<feature type="domain" description="Four-carbon acid sugar kinase N-terminal" evidence="13">
    <location>
        <begin position="23"/>
        <end position="249"/>
    </location>
</feature>
<evidence type="ECO:0000259" key="13">
    <source>
        <dbReference type="Pfam" id="PF07005"/>
    </source>
</evidence>
<evidence type="ECO:0000256" key="10">
    <source>
        <dbReference type="ARBA" id="ARBA00039095"/>
    </source>
</evidence>
<dbReference type="RefSeq" id="WP_245415681.1">
    <property type="nucleotide sequence ID" value="NZ_QPIX01000017.1"/>
</dbReference>
<evidence type="ECO:0000256" key="6">
    <source>
        <dbReference type="ARBA" id="ARBA00023277"/>
    </source>
</evidence>
<dbReference type="Gene3D" id="3.40.980.20">
    <property type="entry name" value="Four-carbon acid sugar kinase, nucleotide binding domain"/>
    <property type="match status" value="1"/>
</dbReference>
<evidence type="ECO:0000256" key="1">
    <source>
        <dbReference type="ARBA" id="ARBA00005715"/>
    </source>
</evidence>
<gene>
    <name evidence="15" type="ORF">DFR48_11712</name>
</gene>
<evidence type="ECO:0000256" key="7">
    <source>
        <dbReference type="ARBA" id="ARBA00035898"/>
    </source>
</evidence>
<dbReference type="Pfam" id="PF07005">
    <property type="entry name" value="SBD_N"/>
    <property type="match status" value="1"/>
</dbReference>
<name>A0A6I7HHG9_9HYPH</name>
<dbReference type="GO" id="GO:0005524">
    <property type="term" value="F:ATP binding"/>
    <property type="evidence" value="ECO:0007669"/>
    <property type="project" value="UniProtKB-KW"/>
</dbReference>
<keyword evidence="3" id="KW-0547">Nucleotide-binding</keyword>
<evidence type="ECO:0000313" key="15">
    <source>
        <dbReference type="EMBL" id="RCW19877.1"/>
    </source>
</evidence>
<dbReference type="EMBL" id="QPIX01000017">
    <property type="protein sequence ID" value="RCW19877.1"/>
    <property type="molecule type" value="Genomic_DNA"/>
</dbReference>
<feature type="domain" description="Four-carbon acid sugar kinase nucleotide binding" evidence="14">
    <location>
        <begin position="276"/>
        <end position="433"/>
    </location>
</feature>
<dbReference type="SUPFAM" id="SSF142764">
    <property type="entry name" value="YgbK-like"/>
    <property type="match status" value="1"/>
</dbReference>
<dbReference type="InterPro" id="IPR042213">
    <property type="entry name" value="NBD_C_sf"/>
</dbReference>
<sequence length="447" mass="46829">MRFRRAGPRPTGRGHIWEEELLIGAVADDITGATDLCLMLSREGMRTIQVIGVPTDDVAFSDADAVVVALKSRTIPAAEAVEMSCTSARALLAAGAEQLIFKYCSTFDSTDAGNIGPVAEALQDLTGAPVTIACPSFPAAGRTVYKGHLFVGDRLLSESPLKDHPLTPMRDPDLVRVLQRQCSRPVGLVQAETIAKGPDAVKAAFAEQYAVGKRILIVDTLSDADLRTIGKACAGMKLVTGGSGVAMGLPENFRQTRGFVPPPQEARMAAPAGRAAILAGSCSAATRGQIEAAKAAGLPVLRLDIAVVADGRQTAADLAQWAINMPADRPPLIYSSAGPDELAEIQTRMGRHESGALVERTLADVARRLAGAGFSRFLVAGGETSGAIVEALGVKVLLIGPEIDPGVPWTRSISGPDLALALKSGNFGATDFFLKAWELLEAETEDA</sequence>
<comment type="caution">
    <text evidence="15">The sequence shown here is derived from an EMBL/GenBank/DDBJ whole genome shotgun (WGS) entry which is preliminary data.</text>
</comment>
<dbReference type="InterPro" id="IPR037051">
    <property type="entry name" value="4-carb_acid_sugar_kinase_N_sf"/>
</dbReference>
<evidence type="ECO:0000256" key="2">
    <source>
        <dbReference type="ARBA" id="ARBA00022679"/>
    </source>
</evidence>
<evidence type="ECO:0000256" key="3">
    <source>
        <dbReference type="ARBA" id="ARBA00022741"/>
    </source>
</evidence>
<dbReference type="EC" id="2.7.1.217" evidence="10"/>
<proteinExistence type="inferred from homology"/>
<dbReference type="NCBIfam" id="NF043035">
    <property type="entry name" value="OxoTetrKin"/>
    <property type="match status" value="1"/>
</dbReference>
<protein>
    <recommendedName>
        <fullName evidence="11">3-oxo-tetronate kinase</fullName>
        <ecNumber evidence="10">2.7.1.217</ecNumber>
    </recommendedName>
    <alternativeName>
        <fullName evidence="12">3-dehydrotetronate 4-kinase</fullName>
    </alternativeName>
</protein>
<dbReference type="InterPro" id="IPR050007">
    <property type="entry name" value="OtnK"/>
</dbReference>
<organism evidence="15 16">
    <name type="scientific">Ciceribacter lividus</name>
    <dbReference type="NCBI Taxonomy" id="1197950"/>
    <lineage>
        <taxon>Bacteria</taxon>
        <taxon>Pseudomonadati</taxon>
        <taxon>Pseudomonadota</taxon>
        <taxon>Alphaproteobacteria</taxon>
        <taxon>Hyphomicrobiales</taxon>
        <taxon>Rhizobiaceae</taxon>
        <taxon>Ciceribacter</taxon>
    </lineage>
</organism>
<evidence type="ECO:0000259" key="14">
    <source>
        <dbReference type="Pfam" id="PF17042"/>
    </source>
</evidence>
<keyword evidence="2" id="KW-0808">Transferase</keyword>
<evidence type="ECO:0000256" key="4">
    <source>
        <dbReference type="ARBA" id="ARBA00022777"/>
    </source>
</evidence>
<comment type="catalytic activity">
    <reaction evidence="8">
        <text>3-dehydro-D-erythronate + ATP = 3-dehydro-4-O-phospho-D-erythronate + ADP + H(+)</text>
        <dbReference type="Rhea" id="RHEA:52556"/>
        <dbReference type="ChEBI" id="CHEBI:15378"/>
        <dbReference type="ChEBI" id="CHEBI:30616"/>
        <dbReference type="ChEBI" id="CHEBI:57958"/>
        <dbReference type="ChEBI" id="CHEBI:136593"/>
        <dbReference type="ChEBI" id="CHEBI:456216"/>
        <dbReference type="EC" id="2.7.1.217"/>
    </reaction>
</comment>
<dbReference type="Proteomes" id="UP000252582">
    <property type="component" value="Unassembled WGS sequence"/>
</dbReference>
<dbReference type="AlphaFoldDB" id="A0A6I7HHG9"/>
<evidence type="ECO:0000256" key="5">
    <source>
        <dbReference type="ARBA" id="ARBA00022840"/>
    </source>
</evidence>
<evidence type="ECO:0000256" key="8">
    <source>
        <dbReference type="ARBA" id="ARBA00036346"/>
    </source>
</evidence>
<dbReference type="GO" id="GO:0016301">
    <property type="term" value="F:kinase activity"/>
    <property type="evidence" value="ECO:0007669"/>
    <property type="project" value="UniProtKB-KW"/>
</dbReference>
<accession>A0A6I7HHG9</accession>
<evidence type="ECO:0000256" key="12">
    <source>
        <dbReference type="ARBA" id="ARBA00041377"/>
    </source>
</evidence>
<keyword evidence="6" id="KW-0119">Carbohydrate metabolism</keyword>
<keyword evidence="4" id="KW-0418">Kinase</keyword>
<comment type="similarity">
    <text evidence="1">Belongs to the four-carbon acid sugar kinase family.</text>
</comment>
<dbReference type="InterPro" id="IPR010737">
    <property type="entry name" value="4-carb_acid_sugar_kinase_N"/>
</dbReference>
<dbReference type="Pfam" id="PF17042">
    <property type="entry name" value="NBD_C"/>
    <property type="match status" value="1"/>
</dbReference>
<reference evidence="15 16" key="1">
    <citation type="submission" date="2018-07" db="EMBL/GenBank/DDBJ databases">
        <title>Genomic Encyclopedia of Type Strains, Phase IV (KMG-IV): sequencing the most valuable type-strain genomes for metagenomic binning, comparative biology and taxonomic classification.</title>
        <authorList>
            <person name="Goeker M."/>
        </authorList>
    </citation>
    <scope>NUCLEOTIDE SEQUENCE [LARGE SCALE GENOMIC DNA]</scope>
    <source>
        <strain evidence="15 16">DSM 25528</strain>
    </source>
</reference>
<evidence type="ECO:0000256" key="11">
    <source>
        <dbReference type="ARBA" id="ARBA00039461"/>
    </source>
</evidence>
<keyword evidence="5" id="KW-0067">ATP-binding</keyword>
<comment type="function">
    <text evidence="9">Catalyzes the ATP-dependent phosphorylation of 3-oxo-tetronate to 3-oxo-tetronate 4-phosphate.</text>
</comment>
<dbReference type="InterPro" id="IPR031475">
    <property type="entry name" value="NBD_C"/>
</dbReference>
<comment type="catalytic activity">
    <reaction evidence="7">
        <text>3-dehydro-L-erythronate + ATP = 3-dehydro-4-O-phospho-L-erythronate + ADP + H(+)</text>
        <dbReference type="Rhea" id="RHEA:52552"/>
        <dbReference type="ChEBI" id="CHEBI:15378"/>
        <dbReference type="ChEBI" id="CHEBI:30616"/>
        <dbReference type="ChEBI" id="CHEBI:136592"/>
        <dbReference type="ChEBI" id="CHEBI:136670"/>
        <dbReference type="ChEBI" id="CHEBI:456216"/>
        <dbReference type="EC" id="2.7.1.217"/>
    </reaction>
</comment>
<dbReference type="Gene3D" id="3.40.50.10840">
    <property type="entry name" value="Putative sugar-binding, N-terminal domain"/>
    <property type="match status" value="1"/>
</dbReference>
<evidence type="ECO:0000313" key="16">
    <source>
        <dbReference type="Proteomes" id="UP000252582"/>
    </source>
</evidence>
<keyword evidence="16" id="KW-1185">Reference proteome</keyword>